<keyword evidence="4 7" id="KW-0812">Transmembrane</keyword>
<keyword evidence="3" id="KW-0997">Cell inner membrane</keyword>
<keyword evidence="10" id="KW-1185">Reference proteome</keyword>
<evidence type="ECO:0000259" key="8">
    <source>
        <dbReference type="Pfam" id="PF02470"/>
    </source>
</evidence>
<feature type="domain" description="Mce/MlaD" evidence="8">
    <location>
        <begin position="515"/>
        <end position="573"/>
    </location>
</feature>
<feature type="domain" description="Mce/MlaD" evidence="8">
    <location>
        <begin position="159"/>
        <end position="231"/>
    </location>
</feature>
<gene>
    <name evidence="9" type="ORF">G3R48_07585</name>
</gene>
<evidence type="ECO:0000256" key="3">
    <source>
        <dbReference type="ARBA" id="ARBA00022519"/>
    </source>
</evidence>
<protein>
    <submittedName>
        <fullName evidence="9">MCE family protein</fullName>
    </submittedName>
</protein>
<feature type="domain" description="Mce/MlaD" evidence="8">
    <location>
        <begin position="41"/>
        <end position="132"/>
    </location>
</feature>
<dbReference type="InterPro" id="IPR051800">
    <property type="entry name" value="PqiA-PqiB_transport"/>
</dbReference>
<evidence type="ECO:0000256" key="2">
    <source>
        <dbReference type="ARBA" id="ARBA00022475"/>
    </source>
</evidence>
<feature type="transmembrane region" description="Helical" evidence="7">
    <location>
        <begin position="14"/>
        <end position="34"/>
    </location>
</feature>
<feature type="domain" description="Mce/MlaD" evidence="8">
    <location>
        <begin position="391"/>
        <end position="447"/>
    </location>
</feature>
<dbReference type="InterPro" id="IPR003399">
    <property type="entry name" value="Mce/MlaD"/>
</dbReference>
<comment type="subcellular location">
    <subcellularLocation>
        <location evidence="1">Cell inner membrane</location>
    </subcellularLocation>
</comment>
<proteinExistence type="predicted"/>
<evidence type="ECO:0000256" key="4">
    <source>
        <dbReference type="ARBA" id="ARBA00022692"/>
    </source>
</evidence>
<reference evidence="9 10" key="1">
    <citation type="submission" date="2020-02" db="EMBL/GenBank/DDBJ databases">
        <title>Shewanella WXL01 sp. nov., a marine bacterium isolated from green algae in Luhuitou Fringing Reef (Northern South China Sea).</title>
        <authorList>
            <person name="Wang X."/>
        </authorList>
    </citation>
    <scope>NUCLEOTIDE SEQUENCE [LARGE SCALE GENOMIC DNA]</scope>
    <source>
        <strain evidence="9 10">MCCC 1A01895</strain>
    </source>
</reference>
<dbReference type="PANTHER" id="PTHR30462:SF0">
    <property type="entry name" value="INTERMEMBRANE TRANSPORT PROTEIN YEBT"/>
    <property type="match status" value="1"/>
</dbReference>
<name>A0ABS5I1F2_9GAMM</name>
<feature type="domain" description="Mce/MlaD" evidence="8">
    <location>
        <begin position="753"/>
        <end position="833"/>
    </location>
</feature>
<feature type="domain" description="Mce/MlaD" evidence="8">
    <location>
        <begin position="635"/>
        <end position="724"/>
    </location>
</feature>
<dbReference type="EMBL" id="JAAIKR010000005">
    <property type="protein sequence ID" value="MBR9727847.1"/>
    <property type="molecule type" value="Genomic_DNA"/>
</dbReference>
<dbReference type="Proteomes" id="UP000811844">
    <property type="component" value="Unassembled WGS sequence"/>
</dbReference>
<comment type="caution">
    <text evidence="9">The sequence shown here is derived from an EMBL/GenBank/DDBJ whole genome shotgun (WGS) entry which is preliminary data.</text>
</comment>
<dbReference type="PANTHER" id="PTHR30462">
    <property type="entry name" value="INTERMEMBRANE TRANSPORT PROTEIN PQIB-RELATED"/>
    <property type="match status" value="1"/>
</dbReference>
<feature type="domain" description="Mce/MlaD" evidence="8">
    <location>
        <begin position="275"/>
        <end position="362"/>
    </location>
</feature>
<evidence type="ECO:0000256" key="6">
    <source>
        <dbReference type="ARBA" id="ARBA00023136"/>
    </source>
</evidence>
<keyword evidence="6 7" id="KW-0472">Membrane</keyword>
<keyword evidence="2" id="KW-1003">Cell membrane</keyword>
<evidence type="ECO:0000256" key="5">
    <source>
        <dbReference type="ARBA" id="ARBA00022989"/>
    </source>
</evidence>
<evidence type="ECO:0000256" key="7">
    <source>
        <dbReference type="SAM" id="Phobius"/>
    </source>
</evidence>
<keyword evidence="5 7" id="KW-1133">Transmembrane helix</keyword>
<organism evidence="9 10">
    <name type="scientific">Shewanella intestini</name>
    <dbReference type="NCBI Taxonomy" id="2017544"/>
    <lineage>
        <taxon>Bacteria</taxon>
        <taxon>Pseudomonadati</taxon>
        <taxon>Pseudomonadota</taxon>
        <taxon>Gammaproteobacteria</taxon>
        <taxon>Alteromonadales</taxon>
        <taxon>Shewanellaceae</taxon>
        <taxon>Shewanella</taxon>
    </lineage>
</organism>
<sequence length="880" mass="95972">MTQSEPPKIVKKKLFSPIWLLPIIALVLGSWLGIKSIKESGVEITIHFPNANGMEQGKTLVKFQGLVVGKVTDISLDKDLQGVNVQVLMDYRSEPFLNQNTQFWLVKPKASITGVEGLDTIFSGNYIAIQPGKKARSSSYFVAKNSAPALEPGSRGMVLTLITDKLGSIDVGSPLFYRQVPVGDVVSYRLKDNKQIEINVFVEDQYTKLVKQDSRFWNVSGVKVDASLSGLSVNTESLASIIAGGISFDSSDSATNANSGDTFRLFDSKESAIAGVEFTLSVDSADNVSKGTKIIYRGIQIGEVDSLKLADADIKVIAKLTHQYRDLLTADSQFWLEGAQVSFTKVNHLSRLVTGAVINVLPGSSTSALPKEYKLASHAPDLLKAAKLSLTLTSDINTGISEQAQVRYKQLPIGNVTHVGLSADLEQVNYQIEIYPEYKSLLTKGSYFIHESALDINASLDGISVKTRDLNTLMNGAISLIRAPNNPLIGATDTLPLFNSMNEALENAKRNNMQKVLLTAPDGAGLSVNAPIYYKKMAIGHVASIDWSSANDSFEFSLLIDPKYKSLLNTNTVFWRNDTVNINASLAGVDINVAPLAGVIKGSISLGLINQTNVINKASTTLFANKTLAMKQAQLVKLTLPTSVRLTDNSPIRYQGYKIGFIKHVKLTQDLHNTQATAYLYGQYADHFTKTDSKFYIVDASISLAGIKAPETLLTGPYISATPGTAEQVQHAFTVEHESLFDVQQPKDVLSLVLENKQLGSIKQGTPIFYRGVSIGKIDGYRLNKAGTKVEILGHILKQYSSLINQTSEFWDASGIKLEVGLFSGAQIETGSLESLISGGISVITEEKTTPDNSLENGSRFILHDKMDKKWRSWEPIQNE</sequence>
<accession>A0ABS5I1F2</accession>
<evidence type="ECO:0000313" key="10">
    <source>
        <dbReference type="Proteomes" id="UP000811844"/>
    </source>
</evidence>
<evidence type="ECO:0000313" key="9">
    <source>
        <dbReference type="EMBL" id="MBR9727847.1"/>
    </source>
</evidence>
<dbReference type="RefSeq" id="WP_153663660.1">
    <property type="nucleotide sequence ID" value="NZ_JAAIKR010000005.1"/>
</dbReference>
<evidence type="ECO:0000256" key="1">
    <source>
        <dbReference type="ARBA" id="ARBA00004533"/>
    </source>
</evidence>
<dbReference type="Pfam" id="PF02470">
    <property type="entry name" value="MlaD"/>
    <property type="match status" value="7"/>
</dbReference>